<comment type="subcellular location">
    <subcellularLocation>
        <location evidence="1 7">Cell membrane</location>
        <topology evidence="1 7">Multi-pass membrane protein</topology>
    </subcellularLocation>
</comment>
<comment type="similarity">
    <text evidence="7">Belongs to the binding-protein-dependent transport system permease family.</text>
</comment>
<dbReference type="OrthoDB" id="9769919at2"/>
<proteinExistence type="inferred from homology"/>
<evidence type="ECO:0000313" key="9">
    <source>
        <dbReference type="EMBL" id="SHH96851.1"/>
    </source>
</evidence>
<dbReference type="Pfam" id="PF00528">
    <property type="entry name" value="BPD_transp_1"/>
    <property type="match status" value="1"/>
</dbReference>
<dbReference type="AlphaFoldDB" id="A0A1M5XAM2"/>
<evidence type="ECO:0000256" key="5">
    <source>
        <dbReference type="ARBA" id="ARBA00022989"/>
    </source>
</evidence>
<organism evidence="9 10">
    <name type="scientific">Sporobacter termitidis DSM 10068</name>
    <dbReference type="NCBI Taxonomy" id="1123282"/>
    <lineage>
        <taxon>Bacteria</taxon>
        <taxon>Bacillati</taxon>
        <taxon>Bacillota</taxon>
        <taxon>Clostridia</taxon>
        <taxon>Eubacteriales</taxon>
        <taxon>Oscillospiraceae</taxon>
        <taxon>Sporobacter</taxon>
    </lineage>
</organism>
<dbReference type="PANTHER" id="PTHR43163:SF6">
    <property type="entry name" value="DIPEPTIDE TRANSPORT SYSTEM PERMEASE PROTEIN DPPB-RELATED"/>
    <property type="match status" value="1"/>
</dbReference>
<evidence type="ECO:0000256" key="7">
    <source>
        <dbReference type="RuleBase" id="RU363032"/>
    </source>
</evidence>
<evidence type="ECO:0000256" key="3">
    <source>
        <dbReference type="ARBA" id="ARBA00022475"/>
    </source>
</evidence>
<feature type="transmembrane region" description="Helical" evidence="7">
    <location>
        <begin position="9"/>
        <end position="30"/>
    </location>
</feature>
<keyword evidence="10" id="KW-1185">Reference proteome</keyword>
<evidence type="ECO:0000313" key="10">
    <source>
        <dbReference type="Proteomes" id="UP000183995"/>
    </source>
</evidence>
<feature type="transmembrane region" description="Helical" evidence="7">
    <location>
        <begin position="250"/>
        <end position="268"/>
    </location>
</feature>
<dbReference type="PANTHER" id="PTHR43163">
    <property type="entry name" value="DIPEPTIDE TRANSPORT SYSTEM PERMEASE PROTEIN DPPB-RELATED"/>
    <property type="match status" value="1"/>
</dbReference>
<evidence type="ECO:0000259" key="8">
    <source>
        <dbReference type="PROSITE" id="PS50928"/>
    </source>
</evidence>
<dbReference type="Gene3D" id="1.10.3720.10">
    <property type="entry name" value="MetI-like"/>
    <property type="match status" value="1"/>
</dbReference>
<keyword evidence="5 7" id="KW-1133">Transmembrane helix</keyword>
<dbReference type="EMBL" id="FQXV01000005">
    <property type="protein sequence ID" value="SHH96851.1"/>
    <property type="molecule type" value="Genomic_DNA"/>
</dbReference>
<accession>A0A1M5XAM2</accession>
<keyword evidence="6 7" id="KW-0472">Membrane</keyword>
<sequence length="318" mass="35228">MLSYIVRRLLHAIVIIVLVSFSVFILVRALPGDPIDMLVTQNVMVTLTPEQVEQVRHEKGLDRPVLVQYADWLSKVVQGDFGLSIIHSYDIGKELASRVTVSLLLGLTAFVISLLVGPLLGVISAIRRGKFIDNLVAVLANIGITAPQFWVGILFIFLFGLKLKWLPSYGYTLPWDNFGMSVRQSIMPVVVIALGPIASTARQMRSSVLETLGEDYIRTAWAKGLNEKKVILRHVIKNSLMPVITLQGTMLRLIVGSAVVVETVFVIPGMGKLMVDSMLANDYPVVQAVTLVMTLIVVFSSLIVDLLYGWIDPRIQYE</sequence>
<dbReference type="RefSeq" id="WP_073077654.1">
    <property type="nucleotide sequence ID" value="NZ_FQXV01000005.1"/>
</dbReference>
<dbReference type="GO" id="GO:0055085">
    <property type="term" value="P:transmembrane transport"/>
    <property type="evidence" value="ECO:0007669"/>
    <property type="project" value="InterPro"/>
</dbReference>
<feature type="transmembrane region" description="Helical" evidence="7">
    <location>
        <begin position="181"/>
        <end position="199"/>
    </location>
</feature>
<feature type="transmembrane region" description="Helical" evidence="7">
    <location>
        <begin position="288"/>
        <end position="311"/>
    </location>
</feature>
<dbReference type="Proteomes" id="UP000183995">
    <property type="component" value="Unassembled WGS sequence"/>
</dbReference>
<dbReference type="CDD" id="cd06261">
    <property type="entry name" value="TM_PBP2"/>
    <property type="match status" value="1"/>
</dbReference>
<dbReference type="GO" id="GO:0005886">
    <property type="term" value="C:plasma membrane"/>
    <property type="evidence" value="ECO:0007669"/>
    <property type="project" value="UniProtKB-SubCell"/>
</dbReference>
<evidence type="ECO:0000256" key="1">
    <source>
        <dbReference type="ARBA" id="ARBA00004651"/>
    </source>
</evidence>
<gene>
    <name evidence="9" type="ORF">SAMN02745823_01654</name>
</gene>
<keyword evidence="2 7" id="KW-0813">Transport</keyword>
<evidence type="ECO:0000256" key="6">
    <source>
        <dbReference type="ARBA" id="ARBA00023136"/>
    </source>
</evidence>
<dbReference type="InterPro" id="IPR045621">
    <property type="entry name" value="BPD_transp_1_N"/>
</dbReference>
<protein>
    <submittedName>
        <fullName evidence="9">Peptide/nickel transport system permease protein</fullName>
    </submittedName>
</protein>
<evidence type="ECO:0000256" key="2">
    <source>
        <dbReference type="ARBA" id="ARBA00022448"/>
    </source>
</evidence>
<dbReference type="Pfam" id="PF19300">
    <property type="entry name" value="BPD_transp_1_N"/>
    <property type="match status" value="1"/>
</dbReference>
<evidence type="ECO:0000256" key="4">
    <source>
        <dbReference type="ARBA" id="ARBA00022692"/>
    </source>
</evidence>
<feature type="domain" description="ABC transmembrane type-1" evidence="8">
    <location>
        <begin position="99"/>
        <end position="304"/>
    </location>
</feature>
<keyword evidence="3" id="KW-1003">Cell membrane</keyword>
<dbReference type="STRING" id="1123282.SAMN02745823_01654"/>
<dbReference type="InterPro" id="IPR000515">
    <property type="entry name" value="MetI-like"/>
</dbReference>
<dbReference type="SUPFAM" id="SSF161098">
    <property type="entry name" value="MetI-like"/>
    <property type="match status" value="1"/>
</dbReference>
<keyword evidence="4 7" id="KW-0812">Transmembrane</keyword>
<feature type="transmembrane region" description="Helical" evidence="7">
    <location>
        <begin position="135"/>
        <end position="161"/>
    </location>
</feature>
<reference evidence="9 10" key="1">
    <citation type="submission" date="2016-11" db="EMBL/GenBank/DDBJ databases">
        <authorList>
            <person name="Jaros S."/>
            <person name="Januszkiewicz K."/>
            <person name="Wedrychowicz H."/>
        </authorList>
    </citation>
    <scope>NUCLEOTIDE SEQUENCE [LARGE SCALE GENOMIC DNA]</scope>
    <source>
        <strain evidence="9 10">DSM 10068</strain>
    </source>
</reference>
<dbReference type="PROSITE" id="PS50928">
    <property type="entry name" value="ABC_TM1"/>
    <property type="match status" value="1"/>
</dbReference>
<dbReference type="InterPro" id="IPR035906">
    <property type="entry name" value="MetI-like_sf"/>
</dbReference>
<feature type="transmembrane region" description="Helical" evidence="7">
    <location>
        <begin position="103"/>
        <end position="123"/>
    </location>
</feature>
<name>A0A1M5XAM2_9FIRM</name>